<dbReference type="Proteomes" id="UP000564629">
    <property type="component" value="Unassembled WGS sequence"/>
</dbReference>
<comment type="caution">
    <text evidence="1">The sequence shown here is derived from an EMBL/GenBank/DDBJ whole genome shotgun (WGS) entry which is preliminary data.</text>
</comment>
<sequence length="32" mass="3538">MQRGGAAVALKEWVKSPGVVCDGFRVIFGFRR</sequence>
<accession>A0A7W8WBT1</accession>
<dbReference type="AlphaFoldDB" id="A0A7W8WBT1"/>
<gene>
    <name evidence="1" type="ORF">HNR08_003563</name>
</gene>
<proteinExistence type="predicted"/>
<reference evidence="1 2" key="1">
    <citation type="submission" date="2020-08" db="EMBL/GenBank/DDBJ databases">
        <title>Sequencing the genomes of 1000 actinobacteria strains.</title>
        <authorList>
            <person name="Klenk H.-P."/>
        </authorList>
    </citation>
    <scope>NUCLEOTIDE SEQUENCE [LARGE SCALE GENOMIC DNA]</scope>
    <source>
        <strain evidence="1 2">DSM 9581</strain>
    </source>
</reference>
<evidence type="ECO:0000313" key="1">
    <source>
        <dbReference type="EMBL" id="MBB5474827.1"/>
    </source>
</evidence>
<organism evidence="1 2">
    <name type="scientific">Cellulomonas hominis</name>
    <dbReference type="NCBI Taxonomy" id="156981"/>
    <lineage>
        <taxon>Bacteria</taxon>
        <taxon>Bacillati</taxon>
        <taxon>Actinomycetota</taxon>
        <taxon>Actinomycetes</taxon>
        <taxon>Micrococcales</taxon>
        <taxon>Cellulomonadaceae</taxon>
        <taxon>Cellulomonas</taxon>
    </lineage>
</organism>
<name>A0A7W8WBT1_9CELL</name>
<dbReference type="EMBL" id="JACHDN010000001">
    <property type="protein sequence ID" value="MBB5474827.1"/>
    <property type="molecule type" value="Genomic_DNA"/>
</dbReference>
<evidence type="ECO:0000313" key="2">
    <source>
        <dbReference type="Proteomes" id="UP000564629"/>
    </source>
</evidence>
<protein>
    <submittedName>
        <fullName evidence="1">Uncharacterized protein</fullName>
    </submittedName>
</protein>